<evidence type="ECO:0000313" key="4">
    <source>
        <dbReference type="EMBL" id="MBE3637956.1"/>
    </source>
</evidence>
<protein>
    <submittedName>
        <fullName evidence="4">Amidohydrolase</fullName>
    </submittedName>
</protein>
<feature type="binding site" evidence="2">
    <location>
        <position position="357"/>
    </location>
    <ligand>
        <name>Mn(2+)</name>
        <dbReference type="ChEBI" id="CHEBI:29035"/>
        <label>2</label>
    </ligand>
</feature>
<dbReference type="Gene3D" id="3.40.630.10">
    <property type="entry name" value="Zn peptidases"/>
    <property type="match status" value="1"/>
</dbReference>
<comment type="caution">
    <text evidence="4">The sequence shown here is derived from an EMBL/GenBank/DDBJ whole genome shotgun (WGS) entry which is preliminary data.</text>
</comment>
<dbReference type="NCBIfam" id="TIGR01891">
    <property type="entry name" value="amidohydrolases"/>
    <property type="match status" value="1"/>
</dbReference>
<dbReference type="Gene3D" id="3.30.70.360">
    <property type="match status" value="1"/>
</dbReference>
<organism evidence="4 5">
    <name type="scientific">Mangrovicoccus algicola</name>
    <dbReference type="NCBI Taxonomy" id="2771008"/>
    <lineage>
        <taxon>Bacteria</taxon>
        <taxon>Pseudomonadati</taxon>
        <taxon>Pseudomonadota</taxon>
        <taxon>Alphaproteobacteria</taxon>
        <taxon>Rhodobacterales</taxon>
        <taxon>Paracoccaceae</taxon>
        <taxon>Mangrovicoccus</taxon>
    </lineage>
</organism>
<dbReference type="InterPro" id="IPR036264">
    <property type="entry name" value="Bact_exopeptidase_dim_dom"/>
</dbReference>
<keyword evidence="1" id="KW-0378">Hydrolase</keyword>
<dbReference type="GO" id="GO:0019877">
    <property type="term" value="P:diaminopimelate biosynthetic process"/>
    <property type="evidence" value="ECO:0007669"/>
    <property type="project" value="UniProtKB-ARBA"/>
</dbReference>
<dbReference type="PANTHER" id="PTHR11014">
    <property type="entry name" value="PEPTIDASE M20 FAMILY MEMBER"/>
    <property type="match status" value="1"/>
</dbReference>
<feature type="binding site" evidence="2">
    <location>
        <position position="103"/>
    </location>
    <ligand>
        <name>Mn(2+)</name>
        <dbReference type="ChEBI" id="CHEBI:29035"/>
        <label>2</label>
    </ligand>
</feature>
<dbReference type="PANTHER" id="PTHR11014:SF63">
    <property type="entry name" value="METALLOPEPTIDASE, PUTATIVE (AFU_ORTHOLOGUE AFUA_6G09600)-RELATED"/>
    <property type="match status" value="1"/>
</dbReference>
<keyword evidence="2" id="KW-0479">Metal-binding</keyword>
<dbReference type="Pfam" id="PF01546">
    <property type="entry name" value="Peptidase_M20"/>
    <property type="match status" value="1"/>
</dbReference>
<dbReference type="Pfam" id="PF07687">
    <property type="entry name" value="M20_dimer"/>
    <property type="match status" value="1"/>
</dbReference>
<feature type="binding site" evidence="2">
    <location>
        <position position="101"/>
    </location>
    <ligand>
        <name>Mn(2+)</name>
        <dbReference type="ChEBI" id="CHEBI:29035"/>
        <label>2</label>
    </ligand>
</feature>
<dbReference type="AlphaFoldDB" id="A0A8J6YXX4"/>
<dbReference type="InterPro" id="IPR017439">
    <property type="entry name" value="Amidohydrolase"/>
</dbReference>
<feature type="binding site" evidence="2">
    <location>
        <position position="136"/>
    </location>
    <ligand>
        <name>Mn(2+)</name>
        <dbReference type="ChEBI" id="CHEBI:29035"/>
        <label>2</label>
    </ligand>
</feature>
<evidence type="ECO:0000313" key="5">
    <source>
        <dbReference type="Proteomes" id="UP000609121"/>
    </source>
</evidence>
<keyword evidence="5" id="KW-1185">Reference proteome</keyword>
<keyword evidence="2" id="KW-0464">Manganese</keyword>
<dbReference type="SUPFAM" id="SSF55031">
    <property type="entry name" value="Bacterial exopeptidase dimerisation domain"/>
    <property type="match status" value="1"/>
</dbReference>
<dbReference type="PIRSF" id="PIRSF005962">
    <property type="entry name" value="Pept_M20D_amidohydro"/>
    <property type="match status" value="1"/>
</dbReference>
<proteinExistence type="predicted"/>
<reference evidence="4" key="1">
    <citation type="submission" date="2020-09" db="EMBL/GenBank/DDBJ databases">
        <title>A novel bacterium of genus Mangrovicoccus, isolated from South China Sea.</title>
        <authorList>
            <person name="Huang H."/>
            <person name="Mo K."/>
            <person name="Hu Y."/>
        </authorList>
    </citation>
    <scope>NUCLEOTIDE SEQUENCE</scope>
    <source>
        <strain evidence="4">HB182678</strain>
    </source>
</reference>
<sequence length="386" mass="40574">MPVIEGIAAFADDLTAIRRDIHEHPELGFQEVRTSAIVAEKLKSWGIEVTTGLGKTGVVGVLKGSRPGRTIGLRADMDALPIHEETNLPFASKTPGVMHACGHDGHTTMLLGAARYLSENPDFAGTAVFIFQPAEEGLGGARAMLADGLFEQFPCDEIYGMHNAPHHQPDLVQVKKGPAMAGSDFFDIRITGRGSHGARPEDSKDPVVIATALVQQIQTIVARNVPPTSPAVVSVTKIHAGDAYNVVPNTAELGGTIRFFDTATGVLISERLRALCAGIAAAYEVEIAVDIRNTFDVLVNDDTLAEAVLAASGPVVGQAMTGLTEELVMGSEDFADMLRVIPGAYCTIGHSGGIPVHNPGFTLDDAILPVGASIYANLVTQRGAAA</sequence>
<dbReference type="GO" id="GO:0046872">
    <property type="term" value="F:metal ion binding"/>
    <property type="evidence" value="ECO:0007669"/>
    <property type="project" value="UniProtKB-KW"/>
</dbReference>
<gene>
    <name evidence="4" type="ORF">ICN82_07050</name>
</gene>
<feature type="domain" description="Peptidase M20 dimerisation" evidence="3">
    <location>
        <begin position="182"/>
        <end position="280"/>
    </location>
</feature>
<dbReference type="SUPFAM" id="SSF53187">
    <property type="entry name" value="Zn-dependent exopeptidases"/>
    <property type="match status" value="1"/>
</dbReference>
<dbReference type="CDD" id="cd05666">
    <property type="entry name" value="M20_Acy1-like"/>
    <property type="match status" value="1"/>
</dbReference>
<evidence type="ECO:0000259" key="3">
    <source>
        <dbReference type="Pfam" id="PF07687"/>
    </source>
</evidence>
<dbReference type="Proteomes" id="UP000609121">
    <property type="component" value="Unassembled WGS sequence"/>
</dbReference>
<feature type="binding site" evidence="2">
    <location>
        <position position="162"/>
    </location>
    <ligand>
        <name>Mn(2+)</name>
        <dbReference type="ChEBI" id="CHEBI:29035"/>
        <label>2</label>
    </ligand>
</feature>
<evidence type="ECO:0000256" key="1">
    <source>
        <dbReference type="ARBA" id="ARBA00022801"/>
    </source>
</evidence>
<dbReference type="EMBL" id="JACVXA010000014">
    <property type="protein sequence ID" value="MBE3637956.1"/>
    <property type="molecule type" value="Genomic_DNA"/>
</dbReference>
<dbReference type="InterPro" id="IPR002933">
    <property type="entry name" value="Peptidase_M20"/>
</dbReference>
<accession>A0A8J6YXX4</accession>
<dbReference type="InterPro" id="IPR011650">
    <property type="entry name" value="Peptidase_M20_dimer"/>
</dbReference>
<comment type="cofactor">
    <cofactor evidence="2">
        <name>Mn(2+)</name>
        <dbReference type="ChEBI" id="CHEBI:29035"/>
    </cofactor>
    <text evidence="2">The Mn(2+) ion enhances activity.</text>
</comment>
<evidence type="ECO:0000256" key="2">
    <source>
        <dbReference type="PIRSR" id="PIRSR005962-1"/>
    </source>
</evidence>
<dbReference type="FunFam" id="3.30.70.360:FF:000001">
    <property type="entry name" value="N-acetyldiaminopimelate deacetylase"/>
    <property type="match status" value="1"/>
</dbReference>
<name>A0A8J6YXX4_9RHOB</name>
<dbReference type="GO" id="GO:0050118">
    <property type="term" value="F:N-acetyldiaminopimelate deacetylase activity"/>
    <property type="evidence" value="ECO:0007669"/>
    <property type="project" value="UniProtKB-ARBA"/>
</dbReference>
<dbReference type="RefSeq" id="WP_193181154.1">
    <property type="nucleotide sequence ID" value="NZ_JACVXA010000014.1"/>
</dbReference>